<reference evidence="3 4" key="2">
    <citation type="submission" date="2024-05" db="EMBL/GenBank/DDBJ databases">
        <authorList>
            <person name="Chen Y."/>
            <person name="Shah S."/>
            <person name="Dougan E. K."/>
            <person name="Thang M."/>
            <person name="Chan C."/>
        </authorList>
    </citation>
    <scope>NUCLEOTIDE SEQUENCE [LARGE SCALE GENOMIC DNA]</scope>
</reference>
<accession>A0A9P1BPN4</accession>
<dbReference type="Proteomes" id="UP001152797">
    <property type="component" value="Unassembled WGS sequence"/>
</dbReference>
<dbReference type="EMBL" id="CAMXCT030000324">
    <property type="protein sequence ID" value="CAL4764481.1"/>
    <property type="molecule type" value="Genomic_DNA"/>
</dbReference>
<feature type="compositionally biased region" description="Polar residues" evidence="1">
    <location>
        <begin position="57"/>
        <end position="66"/>
    </location>
</feature>
<dbReference type="EMBL" id="CAMXCT010000324">
    <property type="protein sequence ID" value="CAI3977169.1"/>
    <property type="molecule type" value="Genomic_DNA"/>
</dbReference>
<keyword evidence="4" id="KW-1185">Reference proteome</keyword>
<feature type="region of interest" description="Disordered" evidence="1">
    <location>
        <begin position="44"/>
        <end position="66"/>
    </location>
</feature>
<dbReference type="AlphaFoldDB" id="A0A9P1BPN4"/>
<evidence type="ECO:0000313" key="2">
    <source>
        <dbReference type="EMBL" id="CAI3977169.1"/>
    </source>
</evidence>
<proteinExistence type="predicted"/>
<reference evidence="2" key="1">
    <citation type="submission" date="2022-10" db="EMBL/GenBank/DDBJ databases">
        <authorList>
            <person name="Chen Y."/>
            <person name="Dougan E. K."/>
            <person name="Chan C."/>
            <person name="Rhodes N."/>
            <person name="Thang M."/>
        </authorList>
    </citation>
    <scope>NUCLEOTIDE SEQUENCE</scope>
</reference>
<evidence type="ECO:0000313" key="3">
    <source>
        <dbReference type="EMBL" id="CAL4764481.1"/>
    </source>
</evidence>
<name>A0A9P1BPN4_9DINO</name>
<evidence type="ECO:0000256" key="1">
    <source>
        <dbReference type="SAM" id="MobiDB-lite"/>
    </source>
</evidence>
<organism evidence="2">
    <name type="scientific">Cladocopium goreaui</name>
    <dbReference type="NCBI Taxonomy" id="2562237"/>
    <lineage>
        <taxon>Eukaryota</taxon>
        <taxon>Sar</taxon>
        <taxon>Alveolata</taxon>
        <taxon>Dinophyceae</taxon>
        <taxon>Suessiales</taxon>
        <taxon>Symbiodiniaceae</taxon>
        <taxon>Cladocopium</taxon>
    </lineage>
</organism>
<protein>
    <submittedName>
        <fullName evidence="2">Uncharacterized protein</fullName>
    </submittedName>
</protein>
<evidence type="ECO:0000313" key="4">
    <source>
        <dbReference type="Proteomes" id="UP001152797"/>
    </source>
</evidence>
<dbReference type="EMBL" id="CAMXCT020000324">
    <property type="protein sequence ID" value="CAL1130544.1"/>
    <property type="molecule type" value="Genomic_DNA"/>
</dbReference>
<gene>
    <name evidence="2" type="ORF">C1SCF055_LOCUS5332</name>
</gene>
<sequence>MRIFRIPANGTHGLTPTIGRTPASMTVKINISMVPGKALCEISRTSHGQRAGPKGSTKPNLRSGSQHGHINIGGIARWWPERQPTKVKGMTMGASTQKMVIVIMMVTNGSVAWAEHGRGVAVLARVRNWSCVPLRLHPLVRQCPSRSACWHGAPYSSCWERCRS</sequence>
<comment type="caution">
    <text evidence="2">The sequence shown here is derived from an EMBL/GenBank/DDBJ whole genome shotgun (WGS) entry which is preliminary data.</text>
</comment>